<evidence type="ECO:0008006" key="3">
    <source>
        <dbReference type="Google" id="ProtNLM"/>
    </source>
</evidence>
<reference evidence="1 2" key="1">
    <citation type="submission" date="2016-10" db="EMBL/GenBank/DDBJ databases">
        <authorList>
            <person name="de Groot N.N."/>
        </authorList>
    </citation>
    <scope>NUCLEOTIDE SEQUENCE [LARGE SCALE GENOMIC DNA]</scope>
    <source>
        <strain evidence="1 2">CCM7597</strain>
    </source>
</reference>
<dbReference type="STRING" id="571932.SAMN05421743_11911"/>
<accession>A0A1H4GXU8</accession>
<organism evidence="1 2">
    <name type="scientific">Thalassobacillus cyri</name>
    <dbReference type="NCBI Taxonomy" id="571932"/>
    <lineage>
        <taxon>Bacteria</taxon>
        <taxon>Bacillati</taxon>
        <taxon>Bacillota</taxon>
        <taxon>Bacilli</taxon>
        <taxon>Bacillales</taxon>
        <taxon>Bacillaceae</taxon>
        <taxon>Thalassobacillus</taxon>
    </lineage>
</organism>
<dbReference type="Proteomes" id="UP000198584">
    <property type="component" value="Unassembled WGS sequence"/>
</dbReference>
<proteinExistence type="predicted"/>
<sequence>MSNPYLCPNCKTNRSRFNLIQQLPSSVKLDPGTGIIMEEYTDNNLEAFHLSYNGPDKKVQCASCGLIEDETTFVKFAEHNPRE</sequence>
<name>A0A1H4GXU8_9BACI</name>
<gene>
    <name evidence="1" type="ORF">SAMN05421743_11911</name>
</gene>
<evidence type="ECO:0000313" key="1">
    <source>
        <dbReference type="EMBL" id="SEB13522.1"/>
    </source>
</evidence>
<evidence type="ECO:0000313" key="2">
    <source>
        <dbReference type="Proteomes" id="UP000198584"/>
    </source>
</evidence>
<dbReference type="OrthoDB" id="2382008at2"/>
<dbReference type="AlphaFoldDB" id="A0A1H4GXU8"/>
<dbReference type="EMBL" id="FNQR01000019">
    <property type="protein sequence ID" value="SEB13522.1"/>
    <property type="molecule type" value="Genomic_DNA"/>
</dbReference>
<dbReference type="RefSeq" id="WP_093046306.1">
    <property type="nucleotide sequence ID" value="NZ_FNQR01000019.1"/>
</dbReference>
<keyword evidence="2" id="KW-1185">Reference proteome</keyword>
<protein>
    <recommendedName>
        <fullName evidence="3">DNA alkylation repair protein</fullName>
    </recommendedName>
</protein>